<feature type="domain" description="O-methyltransferase dimerisation" evidence="1">
    <location>
        <begin position="24"/>
        <end position="77"/>
    </location>
</feature>
<evidence type="ECO:0000313" key="2">
    <source>
        <dbReference type="EMBL" id="MED6197566.1"/>
    </source>
</evidence>
<dbReference type="Proteomes" id="UP001341840">
    <property type="component" value="Unassembled WGS sequence"/>
</dbReference>
<protein>
    <recommendedName>
        <fullName evidence="1">O-methyltransferase dimerisation domain-containing protein</fullName>
    </recommendedName>
</protein>
<dbReference type="InterPro" id="IPR036388">
    <property type="entry name" value="WH-like_DNA-bd_sf"/>
</dbReference>
<comment type="caution">
    <text evidence="2">The sequence shown here is derived from an EMBL/GenBank/DDBJ whole genome shotgun (WGS) entry which is preliminary data.</text>
</comment>
<proteinExistence type="predicted"/>
<dbReference type="Gene3D" id="1.10.10.10">
    <property type="entry name" value="Winged helix-like DNA-binding domain superfamily/Winged helix DNA-binding domain"/>
    <property type="match status" value="1"/>
</dbReference>
<name>A0ABU6XHN3_9FABA</name>
<organism evidence="2 3">
    <name type="scientific">Stylosanthes scabra</name>
    <dbReference type="NCBI Taxonomy" id="79078"/>
    <lineage>
        <taxon>Eukaryota</taxon>
        <taxon>Viridiplantae</taxon>
        <taxon>Streptophyta</taxon>
        <taxon>Embryophyta</taxon>
        <taxon>Tracheophyta</taxon>
        <taxon>Spermatophyta</taxon>
        <taxon>Magnoliopsida</taxon>
        <taxon>eudicotyledons</taxon>
        <taxon>Gunneridae</taxon>
        <taxon>Pentapetalae</taxon>
        <taxon>rosids</taxon>
        <taxon>fabids</taxon>
        <taxon>Fabales</taxon>
        <taxon>Fabaceae</taxon>
        <taxon>Papilionoideae</taxon>
        <taxon>50 kb inversion clade</taxon>
        <taxon>dalbergioids sensu lato</taxon>
        <taxon>Dalbergieae</taxon>
        <taxon>Pterocarpus clade</taxon>
        <taxon>Stylosanthes</taxon>
    </lineage>
</organism>
<evidence type="ECO:0000259" key="1">
    <source>
        <dbReference type="Pfam" id="PF08100"/>
    </source>
</evidence>
<dbReference type="SUPFAM" id="SSF46785">
    <property type="entry name" value="Winged helix' DNA-binding domain"/>
    <property type="match status" value="1"/>
</dbReference>
<sequence>MALASNDSDVKLEKQEDDAFLFSQMACSIVVPMALRTTIELGVFDIIAKAGEGAKLSAKDIVDQIGTNNPEAATMLDR</sequence>
<feature type="non-terminal residue" evidence="2">
    <location>
        <position position="78"/>
    </location>
</feature>
<gene>
    <name evidence="2" type="ORF">PIB30_057644</name>
</gene>
<evidence type="ECO:0000313" key="3">
    <source>
        <dbReference type="Proteomes" id="UP001341840"/>
    </source>
</evidence>
<dbReference type="InterPro" id="IPR036390">
    <property type="entry name" value="WH_DNA-bd_sf"/>
</dbReference>
<dbReference type="InterPro" id="IPR012967">
    <property type="entry name" value="COMT_dimerisation"/>
</dbReference>
<dbReference type="Pfam" id="PF08100">
    <property type="entry name" value="Dimerisation"/>
    <property type="match status" value="1"/>
</dbReference>
<dbReference type="EMBL" id="JASCZI010211923">
    <property type="protein sequence ID" value="MED6197566.1"/>
    <property type="molecule type" value="Genomic_DNA"/>
</dbReference>
<keyword evidence="3" id="KW-1185">Reference proteome</keyword>
<reference evidence="2 3" key="1">
    <citation type="journal article" date="2023" name="Plants (Basel)">
        <title>Bridging the Gap: Combining Genomics and Transcriptomics Approaches to Understand Stylosanthes scabra, an Orphan Legume from the Brazilian Caatinga.</title>
        <authorList>
            <person name="Ferreira-Neto J.R.C."/>
            <person name="da Silva M.D."/>
            <person name="Binneck E."/>
            <person name="de Melo N.F."/>
            <person name="da Silva R.H."/>
            <person name="de Melo A.L.T.M."/>
            <person name="Pandolfi V."/>
            <person name="Bustamante F.O."/>
            <person name="Brasileiro-Vidal A.C."/>
            <person name="Benko-Iseppon A.M."/>
        </authorList>
    </citation>
    <scope>NUCLEOTIDE SEQUENCE [LARGE SCALE GENOMIC DNA]</scope>
    <source>
        <tissue evidence="2">Leaves</tissue>
    </source>
</reference>
<accession>A0ABU6XHN3</accession>